<evidence type="ECO:0000313" key="3">
    <source>
        <dbReference type="EMBL" id="QBQ63302.1"/>
    </source>
</evidence>
<dbReference type="Pfam" id="PF00403">
    <property type="entry name" value="HMA"/>
    <property type="match status" value="1"/>
</dbReference>
<dbReference type="Gene3D" id="3.30.70.100">
    <property type="match status" value="1"/>
</dbReference>
<protein>
    <submittedName>
        <fullName evidence="3">Heavy-metal-associated domain-containing protein</fullName>
    </submittedName>
</protein>
<evidence type="ECO:0000313" key="4">
    <source>
        <dbReference type="Proteomes" id="UP000294444"/>
    </source>
</evidence>
<evidence type="ECO:0000259" key="2">
    <source>
        <dbReference type="PROSITE" id="PS50846"/>
    </source>
</evidence>
<accession>A0A4P7CI68</accession>
<evidence type="ECO:0000256" key="1">
    <source>
        <dbReference type="ARBA" id="ARBA00022723"/>
    </source>
</evidence>
<dbReference type="EMBL" id="CP038145">
    <property type="protein sequence ID" value="QBQ63302.1"/>
    <property type="molecule type" value="Genomic_DNA"/>
</dbReference>
<dbReference type="InterPro" id="IPR006121">
    <property type="entry name" value="HMA_dom"/>
</dbReference>
<dbReference type="AlphaFoldDB" id="A0A4P7CI68"/>
<dbReference type="FunFam" id="3.30.70.100:FF:000001">
    <property type="entry name" value="ATPase copper transporting beta"/>
    <property type="match status" value="1"/>
</dbReference>
<dbReference type="GO" id="GO:0046872">
    <property type="term" value="F:metal ion binding"/>
    <property type="evidence" value="ECO:0007669"/>
    <property type="project" value="UniProtKB-KW"/>
</dbReference>
<dbReference type="SUPFAM" id="SSF55008">
    <property type="entry name" value="HMA, heavy metal-associated domain"/>
    <property type="match status" value="1"/>
</dbReference>
<dbReference type="CDD" id="cd00371">
    <property type="entry name" value="HMA"/>
    <property type="match status" value="1"/>
</dbReference>
<dbReference type="InterPro" id="IPR036163">
    <property type="entry name" value="HMA_dom_sf"/>
</dbReference>
<proteinExistence type="predicted"/>
<keyword evidence="4" id="KW-1185">Reference proteome</keyword>
<keyword evidence="1" id="KW-0479">Metal-binding</keyword>
<dbReference type="KEGG" id="aio:EXH44_03130"/>
<organism evidence="3 4">
    <name type="scientific">Actinobacillus indolicus</name>
    <dbReference type="NCBI Taxonomy" id="51049"/>
    <lineage>
        <taxon>Bacteria</taxon>
        <taxon>Pseudomonadati</taxon>
        <taxon>Pseudomonadota</taxon>
        <taxon>Gammaproteobacteria</taxon>
        <taxon>Pasteurellales</taxon>
        <taxon>Pasteurellaceae</taxon>
        <taxon>Actinobacillus</taxon>
    </lineage>
</organism>
<dbReference type="PROSITE" id="PS01047">
    <property type="entry name" value="HMA_1"/>
    <property type="match status" value="1"/>
</dbReference>
<dbReference type="PROSITE" id="PS50846">
    <property type="entry name" value="HMA_2"/>
    <property type="match status" value="1"/>
</dbReference>
<sequence>MATITLQLDGLHCGNCVKSVDKALRELPTVSDVKIDLATQMATIESEEQAKTLIDAIVDIGFEAKEV</sequence>
<dbReference type="InterPro" id="IPR017969">
    <property type="entry name" value="Heavy-metal-associated_CS"/>
</dbReference>
<dbReference type="Proteomes" id="UP000294444">
    <property type="component" value="Chromosome"/>
</dbReference>
<gene>
    <name evidence="3" type="ORF">EXH44_03130</name>
</gene>
<dbReference type="RefSeq" id="WP_162856233.1">
    <property type="nucleotide sequence ID" value="NZ_CP038145.1"/>
</dbReference>
<name>A0A4P7CI68_9PAST</name>
<reference evidence="3 4" key="1">
    <citation type="submission" date="2019-03" db="EMBL/GenBank/DDBJ databases">
        <authorList>
            <person name="Che Y."/>
            <person name="Zhou L."/>
        </authorList>
    </citation>
    <scope>NUCLEOTIDE SEQUENCE [LARGE SCALE GENOMIC DNA]</scope>
    <source>
        <strain evidence="3 4">AIFJ1607</strain>
    </source>
</reference>
<feature type="domain" description="HMA" evidence="2">
    <location>
        <begin position="2"/>
        <end position="65"/>
    </location>
</feature>